<evidence type="ECO:0000256" key="1">
    <source>
        <dbReference type="ARBA" id="ARBA00023157"/>
    </source>
</evidence>
<accession>A0AAY5KGZ6</accession>
<dbReference type="Pfam" id="PF05184">
    <property type="entry name" value="SapB_1"/>
    <property type="match status" value="1"/>
</dbReference>
<keyword evidence="1" id="KW-1015">Disulfide bond</keyword>
<protein>
    <recommendedName>
        <fullName evidence="3">Saposin B-type domain-containing protein</fullName>
    </recommendedName>
</protein>
<evidence type="ECO:0000259" key="3">
    <source>
        <dbReference type="PROSITE" id="PS50015"/>
    </source>
</evidence>
<dbReference type="GO" id="GO:0006629">
    <property type="term" value="P:lipid metabolic process"/>
    <property type="evidence" value="ECO:0007669"/>
    <property type="project" value="InterPro"/>
</dbReference>
<dbReference type="PROSITE" id="PS50015">
    <property type="entry name" value="SAP_B"/>
    <property type="match status" value="1"/>
</dbReference>
<dbReference type="InterPro" id="IPR008139">
    <property type="entry name" value="SaposinB_dom"/>
</dbReference>
<dbReference type="InterPro" id="IPR038847">
    <property type="entry name" value="Granulysin-like"/>
</dbReference>
<dbReference type="InterPro" id="IPR007856">
    <property type="entry name" value="SapB_1"/>
</dbReference>
<dbReference type="InterPro" id="IPR011001">
    <property type="entry name" value="Saposin-like"/>
</dbReference>
<sequence length="134" mass="14500">MSPVISVGLLLLCAVFAQAFKSPGGGGLMEDDKDMWGDTHDLMDRDELPAKMTKATIPGLCSVCKKIITKVKAKLNGNEAKENITKMLNSVCDRMMLVKSICKNVVNKYKDKLIDAIAKHSDPGGVCKALSLCK</sequence>
<keyword evidence="5" id="KW-1185">Reference proteome</keyword>
<keyword evidence="2" id="KW-0732">Signal</keyword>
<dbReference type="GeneTree" id="ENSGT00940000175159"/>
<dbReference type="PANTHER" id="PTHR15541:SF2">
    <property type="entry name" value="GRANULYSIN"/>
    <property type="match status" value="1"/>
</dbReference>
<reference evidence="4 5" key="1">
    <citation type="submission" date="2020-02" db="EMBL/GenBank/DDBJ databases">
        <title>Esox lucius (northern pike) genome, fEsoLuc1, primary haplotype.</title>
        <authorList>
            <person name="Myers G."/>
            <person name="Karagic N."/>
            <person name="Meyer A."/>
            <person name="Pippel M."/>
            <person name="Reichard M."/>
            <person name="Winkler S."/>
            <person name="Tracey A."/>
            <person name="Sims Y."/>
            <person name="Howe K."/>
            <person name="Rhie A."/>
            <person name="Formenti G."/>
            <person name="Durbin R."/>
            <person name="Fedrigo O."/>
            <person name="Jarvis E.D."/>
        </authorList>
    </citation>
    <scope>NUCLEOTIDE SEQUENCE [LARGE SCALE GENOMIC DNA]</scope>
</reference>
<feature type="domain" description="Saposin B-type" evidence="3">
    <location>
        <begin position="57"/>
        <end position="134"/>
    </location>
</feature>
<dbReference type="SMART" id="SM00741">
    <property type="entry name" value="SapB"/>
    <property type="match status" value="1"/>
</dbReference>
<dbReference type="AlphaFoldDB" id="A0AAY5KGZ6"/>
<dbReference type="SUPFAM" id="SSF47862">
    <property type="entry name" value="Saposin"/>
    <property type="match status" value="1"/>
</dbReference>
<dbReference type="InterPro" id="IPR008138">
    <property type="entry name" value="SapB_2"/>
</dbReference>
<feature type="signal peptide" evidence="2">
    <location>
        <begin position="1"/>
        <end position="19"/>
    </location>
</feature>
<dbReference type="Pfam" id="PF03489">
    <property type="entry name" value="SapB_2"/>
    <property type="match status" value="1"/>
</dbReference>
<reference evidence="4" key="2">
    <citation type="submission" date="2025-08" db="UniProtKB">
        <authorList>
            <consortium name="Ensembl"/>
        </authorList>
    </citation>
    <scope>IDENTIFICATION</scope>
</reference>
<gene>
    <name evidence="4" type="primary">MANF</name>
</gene>
<dbReference type="Proteomes" id="UP000265140">
    <property type="component" value="Chromosome 15"/>
</dbReference>
<dbReference type="Ensembl" id="ENSELUT00000094860.1">
    <property type="protein sequence ID" value="ENSELUP00000087535.1"/>
    <property type="gene ID" value="ENSELUG00000044914.1"/>
</dbReference>
<dbReference type="PANTHER" id="PTHR15541">
    <property type="entry name" value="GRANULYSIN RELATED"/>
    <property type="match status" value="1"/>
</dbReference>
<organism evidence="4 5">
    <name type="scientific">Esox lucius</name>
    <name type="common">Northern pike</name>
    <dbReference type="NCBI Taxonomy" id="8010"/>
    <lineage>
        <taxon>Eukaryota</taxon>
        <taxon>Metazoa</taxon>
        <taxon>Chordata</taxon>
        <taxon>Craniata</taxon>
        <taxon>Vertebrata</taxon>
        <taxon>Euteleostomi</taxon>
        <taxon>Actinopterygii</taxon>
        <taxon>Neopterygii</taxon>
        <taxon>Teleostei</taxon>
        <taxon>Protacanthopterygii</taxon>
        <taxon>Esociformes</taxon>
        <taxon>Esocidae</taxon>
        <taxon>Esox</taxon>
    </lineage>
</organism>
<reference evidence="4" key="3">
    <citation type="submission" date="2025-09" db="UniProtKB">
        <authorList>
            <consortium name="Ensembl"/>
        </authorList>
    </citation>
    <scope>IDENTIFICATION</scope>
</reference>
<dbReference type="Gene3D" id="1.10.225.10">
    <property type="entry name" value="Saposin-like"/>
    <property type="match status" value="1"/>
</dbReference>
<evidence type="ECO:0000256" key="2">
    <source>
        <dbReference type="SAM" id="SignalP"/>
    </source>
</evidence>
<name>A0AAY5KGZ6_ESOLU</name>
<proteinExistence type="predicted"/>
<evidence type="ECO:0000313" key="4">
    <source>
        <dbReference type="Ensembl" id="ENSELUP00000087535.1"/>
    </source>
</evidence>
<feature type="chain" id="PRO_5044260600" description="Saposin B-type domain-containing protein" evidence="2">
    <location>
        <begin position="20"/>
        <end position="134"/>
    </location>
</feature>
<evidence type="ECO:0000313" key="5">
    <source>
        <dbReference type="Proteomes" id="UP000265140"/>
    </source>
</evidence>
<dbReference type="GO" id="GO:0042742">
    <property type="term" value="P:defense response to bacterium"/>
    <property type="evidence" value="ECO:0007669"/>
    <property type="project" value="InterPro"/>
</dbReference>